<reference evidence="1" key="1">
    <citation type="submission" date="2023-06" db="EMBL/GenBank/DDBJ databases">
        <authorList>
            <person name="Jiang Y."/>
            <person name="Liu Q."/>
        </authorList>
    </citation>
    <scope>NUCLEOTIDE SEQUENCE</scope>
    <source>
        <strain evidence="1">CGMCC 1.12090</strain>
    </source>
</reference>
<protein>
    <submittedName>
        <fullName evidence="1">Uncharacterized protein</fullName>
    </submittedName>
</protein>
<dbReference type="EMBL" id="JAUKVY010000021">
    <property type="protein sequence ID" value="MDO1535697.1"/>
    <property type="molecule type" value="Genomic_DNA"/>
</dbReference>
<evidence type="ECO:0000313" key="2">
    <source>
        <dbReference type="Proteomes" id="UP001169027"/>
    </source>
</evidence>
<organism evidence="1 2">
    <name type="scientific">Variovorax ginsengisoli</name>
    <dbReference type="NCBI Taxonomy" id="363844"/>
    <lineage>
        <taxon>Bacteria</taxon>
        <taxon>Pseudomonadati</taxon>
        <taxon>Pseudomonadota</taxon>
        <taxon>Betaproteobacteria</taxon>
        <taxon>Burkholderiales</taxon>
        <taxon>Comamonadaceae</taxon>
        <taxon>Variovorax</taxon>
    </lineage>
</organism>
<dbReference type="Proteomes" id="UP001169027">
    <property type="component" value="Unassembled WGS sequence"/>
</dbReference>
<sequence length="199" mass="21755">MSSAADLLARHLFGRIPMAPTAPADSTCTIRSMDGLPPARRQRPGLHRHPATEITPAMRSLNCASVRGAGVPEAGTQMKPEITALWADALESGKYKRGARRLKDRLGRHSAVGVLCELHRSLHPTMRALEPEGASYLGESALLPRMVLAWASMDLFASQGPEIAIKSKLTRQWRSFAVDVHDFMGASWPEIARALRSQI</sequence>
<proteinExistence type="predicted"/>
<accession>A0ABT8SBW9</accession>
<name>A0ABT8SBW9_9BURK</name>
<dbReference type="RefSeq" id="WP_301813494.1">
    <property type="nucleotide sequence ID" value="NZ_JAUJZH010000021.1"/>
</dbReference>
<gene>
    <name evidence="1" type="ORF">Q2T77_25765</name>
</gene>
<evidence type="ECO:0000313" key="1">
    <source>
        <dbReference type="EMBL" id="MDO1535697.1"/>
    </source>
</evidence>
<keyword evidence="2" id="KW-1185">Reference proteome</keyword>
<comment type="caution">
    <text evidence="1">The sequence shown here is derived from an EMBL/GenBank/DDBJ whole genome shotgun (WGS) entry which is preliminary data.</text>
</comment>